<evidence type="ECO:0000259" key="2">
    <source>
        <dbReference type="Pfam" id="PF01261"/>
    </source>
</evidence>
<dbReference type="PANTHER" id="PTHR12110">
    <property type="entry name" value="HYDROXYPYRUVATE ISOMERASE"/>
    <property type="match status" value="1"/>
</dbReference>
<evidence type="ECO:0000313" key="3">
    <source>
        <dbReference type="EMBL" id="QHW00388.1"/>
    </source>
</evidence>
<proteinExistence type="predicted"/>
<reference evidence="3 4" key="1">
    <citation type="submission" date="2019-11" db="EMBL/GenBank/DDBJ databases">
        <title>Spirosoma endbachense sp. nov., isolated from a natural salt meadow.</title>
        <authorList>
            <person name="Rojas J."/>
            <person name="Ambika Manirajan B."/>
            <person name="Ratering S."/>
            <person name="Suarez C."/>
            <person name="Geissler-Plaum R."/>
            <person name="Schnell S."/>
        </authorList>
    </citation>
    <scope>NUCLEOTIDE SEQUENCE [LARGE SCALE GENOMIC DNA]</scope>
    <source>
        <strain evidence="3 4">I-24</strain>
    </source>
</reference>
<protein>
    <submittedName>
        <fullName evidence="3">TIM barrel protein</fullName>
    </submittedName>
</protein>
<dbReference type="InterPro" id="IPR013022">
    <property type="entry name" value="Xyl_isomerase-like_TIM-brl"/>
</dbReference>
<evidence type="ECO:0000313" key="4">
    <source>
        <dbReference type="Proteomes" id="UP000464577"/>
    </source>
</evidence>
<keyword evidence="4" id="KW-1185">Reference proteome</keyword>
<keyword evidence="1" id="KW-0732">Signal</keyword>
<dbReference type="KEGG" id="senf:GJR95_37550"/>
<dbReference type="InterPro" id="IPR036237">
    <property type="entry name" value="Xyl_isomerase-like_sf"/>
</dbReference>
<dbReference type="EMBL" id="CP045997">
    <property type="protein sequence ID" value="QHW00388.1"/>
    <property type="molecule type" value="Genomic_DNA"/>
</dbReference>
<name>A0A6P1W8L8_9BACT</name>
<dbReference type="SUPFAM" id="SSF51658">
    <property type="entry name" value="Xylose isomerase-like"/>
    <property type="match status" value="1"/>
</dbReference>
<feature type="domain" description="Xylose isomerase-like TIM barrel" evidence="2">
    <location>
        <begin position="55"/>
        <end position="282"/>
    </location>
</feature>
<accession>A0A6P1W8L8</accession>
<evidence type="ECO:0000256" key="1">
    <source>
        <dbReference type="SAM" id="SignalP"/>
    </source>
</evidence>
<dbReference type="RefSeq" id="WP_162390779.1">
    <property type="nucleotide sequence ID" value="NZ_CP045997.1"/>
</dbReference>
<dbReference type="Proteomes" id="UP000464577">
    <property type="component" value="Chromosome"/>
</dbReference>
<dbReference type="Gene3D" id="3.20.20.150">
    <property type="entry name" value="Divalent-metal-dependent TIM barrel enzymes"/>
    <property type="match status" value="1"/>
</dbReference>
<dbReference type="AlphaFoldDB" id="A0A6P1W8L8"/>
<organism evidence="3 4">
    <name type="scientific">Spirosoma endbachense</name>
    <dbReference type="NCBI Taxonomy" id="2666025"/>
    <lineage>
        <taxon>Bacteria</taxon>
        <taxon>Pseudomonadati</taxon>
        <taxon>Bacteroidota</taxon>
        <taxon>Cytophagia</taxon>
        <taxon>Cytophagales</taxon>
        <taxon>Cytophagaceae</taxon>
        <taxon>Spirosoma</taxon>
    </lineage>
</organism>
<sequence length="315" mass="35661">MTNLKYHTVLTVLILCLVLLSQFSYAQSHEVKSPFFVMNNGLSDTSAYKTPEAQVALAASMGFDGVEKNRLTNFPEFYQALKANNLKLCTIYVEVNLDDTKTPFDPRLEETFKLIQGTQAMPWLFITSKKYKPSSVSTDSIAVPIVQTIADMAQRYGLKVALYHHVWFWLETVEHGISLTKKINRPNVGIAFNLAHYLATQYVAGQNPVDNFLAWASKAKPYLFAVSVNGADFPPPSPDRSTIWNTLIQPLGEGKYDTYRFLKTFWDMGFQGPVGLQCYNIKQPKTVHLNQSIKTWQAYKKRYASARHGVARAVR</sequence>
<dbReference type="Pfam" id="PF01261">
    <property type="entry name" value="AP_endonuc_2"/>
    <property type="match status" value="1"/>
</dbReference>
<dbReference type="InterPro" id="IPR050312">
    <property type="entry name" value="IolE/XylAMocC-like"/>
</dbReference>
<gene>
    <name evidence="3" type="ORF">GJR95_37550</name>
</gene>
<feature type="signal peptide" evidence="1">
    <location>
        <begin position="1"/>
        <end position="26"/>
    </location>
</feature>
<feature type="chain" id="PRO_5026770239" evidence="1">
    <location>
        <begin position="27"/>
        <end position="315"/>
    </location>
</feature>